<keyword evidence="2" id="KW-1003">Cell membrane</keyword>
<evidence type="ECO:0000256" key="5">
    <source>
        <dbReference type="ARBA" id="ARBA00023136"/>
    </source>
</evidence>
<dbReference type="AlphaFoldDB" id="A0A327KFM1"/>
<keyword evidence="5 6" id="KW-0472">Membrane</keyword>
<feature type="transmembrane region" description="Helical" evidence="6">
    <location>
        <begin position="102"/>
        <end position="128"/>
    </location>
</feature>
<evidence type="ECO:0000256" key="3">
    <source>
        <dbReference type="ARBA" id="ARBA00022692"/>
    </source>
</evidence>
<gene>
    <name evidence="7" type="ORF">CH341_29370</name>
</gene>
<name>A0A327KFM1_9BRAD</name>
<dbReference type="Proteomes" id="UP000249130">
    <property type="component" value="Unassembled WGS sequence"/>
</dbReference>
<organism evidence="7 8">
    <name type="scientific">Rhodoplanes roseus</name>
    <dbReference type="NCBI Taxonomy" id="29409"/>
    <lineage>
        <taxon>Bacteria</taxon>
        <taxon>Pseudomonadati</taxon>
        <taxon>Pseudomonadota</taxon>
        <taxon>Alphaproteobacteria</taxon>
        <taxon>Hyphomicrobiales</taxon>
        <taxon>Nitrobacteraceae</taxon>
        <taxon>Rhodoplanes</taxon>
    </lineage>
</organism>
<dbReference type="OrthoDB" id="194658at2"/>
<keyword evidence="8" id="KW-1185">Reference proteome</keyword>
<keyword evidence="3 6" id="KW-0812">Transmembrane</keyword>
<proteinExistence type="predicted"/>
<dbReference type="EMBL" id="NPEX01000431">
    <property type="protein sequence ID" value="RAI37600.1"/>
    <property type="molecule type" value="Genomic_DNA"/>
</dbReference>
<feature type="transmembrane region" description="Helical" evidence="6">
    <location>
        <begin position="25"/>
        <end position="42"/>
    </location>
</feature>
<feature type="transmembrane region" description="Helical" evidence="6">
    <location>
        <begin position="48"/>
        <end position="65"/>
    </location>
</feature>
<dbReference type="PANTHER" id="PTHR33931">
    <property type="entry name" value="HOLIN-LIKE PROTEIN CIDA-RELATED"/>
    <property type="match status" value="1"/>
</dbReference>
<dbReference type="Pfam" id="PF03788">
    <property type="entry name" value="LrgA"/>
    <property type="match status" value="1"/>
</dbReference>
<evidence type="ECO:0000256" key="2">
    <source>
        <dbReference type="ARBA" id="ARBA00022475"/>
    </source>
</evidence>
<accession>A0A327KFM1</accession>
<dbReference type="GO" id="GO:0005886">
    <property type="term" value="C:plasma membrane"/>
    <property type="evidence" value="ECO:0007669"/>
    <property type="project" value="UniProtKB-SubCell"/>
</dbReference>
<evidence type="ECO:0000313" key="7">
    <source>
        <dbReference type="EMBL" id="RAI37600.1"/>
    </source>
</evidence>
<sequence length="145" mass="15642">MTRLAPLGPRHLVVLSRRLVRRSRLLQIGLVGVFWLAGEAIVRTTGLPMPGGIVGLGLAFAALAARRLPVVTMKRGADWFLAEMLLFFVPAVLVVLDHGELLGLLGVKILAVIVLSTAAVMGVTALTVDLCYRWTERHVAARLAD</sequence>
<feature type="transmembrane region" description="Helical" evidence="6">
    <location>
        <begin position="77"/>
        <end position="96"/>
    </location>
</feature>
<keyword evidence="4 6" id="KW-1133">Transmembrane helix</keyword>
<dbReference type="PANTHER" id="PTHR33931:SF2">
    <property type="entry name" value="HOLIN-LIKE PROTEIN CIDA"/>
    <property type="match status" value="1"/>
</dbReference>
<comment type="caution">
    <text evidence="7">The sequence shown here is derived from an EMBL/GenBank/DDBJ whole genome shotgun (WGS) entry which is preliminary data.</text>
</comment>
<dbReference type="InterPro" id="IPR005538">
    <property type="entry name" value="LrgA/CidA"/>
</dbReference>
<protein>
    <submittedName>
        <fullName evidence="7">CidA/LrgA family protein</fullName>
    </submittedName>
</protein>
<evidence type="ECO:0000313" key="8">
    <source>
        <dbReference type="Proteomes" id="UP000249130"/>
    </source>
</evidence>
<reference evidence="7 8" key="1">
    <citation type="submission" date="2017-07" db="EMBL/GenBank/DDBJ databases">
        <title>Draft Genome Sequences of Select Purple Nonsulfur Bacteria.</title>
        <authorList>
            <person name="Lasarre B."/>
            <person name="Mckinlay J.B."/>
        </authorList>
    </citation>
    <scope>NUCLEOTIDE SEQUENCE [LARGE SCALE GENOMIC DNA]</scope>
    <source>
        <strain evidence="7 8">DSM 5909</strain>
    </source>
</reference>
<evidence type="ECO:0000256" key="4">
    <source>
        <dbReference type="ARBA" id="ARBA00022989"/>
    </source>
</evidence>
<comment type="subcellular location">
    <subcellularLocation>
        <location evidence="1">Cell membrane</location>
        <topology evidence="1">Multi-pass membrane protein</topology>
    </subcellularLocation>
</comment>
<evidence type="ECO:0000256" key="1">
    <source>
        <dbReference type="ARBA" id="ARBA00004651"/>
    </source>
</evidence>
<evidence type="ECO:0000256" key="6">
    <source>
        <dbReference type="SAM" id="Phobius"/>
    </source>
</evidence>
<dbReference type="RefSeq" id="WP_111422952.1">
    <property type="nucleotide sequence ID" value="NZ_NPEX01000431.1"/>
</dbReference>